<dbReference type="InterPro" id="IPR021712">
    <property type="entry name" value="UPF0506"/>
</dbReference>
<accession>A0A183K0Q2</accession>
<reference evidence="8 9" key="2">
    <citation type="submission" date="2018-11" db="EMBL/GenBank/DDBJ databases">
        <authorList>
            <consortium name="Pathogen Informatics"/>
        </authorList>
    </citation>
    <scope>NUCLEOTIDE SEQUENCE [LARGE SCALE GENOMIC DNA]</scope>
    <source>
        <strain evidence="8">Dakar</strain>
        <strain evidence="9">Dakar, Senegal</strain>
    </source>
</reference>
<evidence type="ECO:0000313" key="8">
    <source>
        <dbReference type="EMBL" id="VDP31404.1"/>
    </source>
</evidence>
<name>A0A183K0Q2_9TREM</name>
<evidence type="ECO:0000313" key="9">
    <source>
        <dbReference type="Proteomes" id="UP000279833"/>
    </source>
</evidence>
<gene>
    <name evidence="8" type="ORF">SCUD_LOCUS8563</name>
</gene>
<keyword evidence="9" id="KW-1185">Reference proteome</keyword>
<dbReference type="GO" id="GO:0005576">
    <property type="term" value="C:extracellular region"/>
    <property type="evidence" value="ECO:0007669"/>
    <property type="project" value="UniProtKB-SubCell"/>
</dbReference>
<evidence type="ECO:0000256" key="2">
    <source>
        <dbReference type="ARBA" id="ARBA00022525"/>
    </source>
</evidence>
<evidence type="ECO:0000256" key="4">
    <source>
        <dbReference type="ARBA" id="ARBA00022854"/>
    </source>
</evidence>
<comment type="subcellular location">
    <subcellularLocation>
        <location evidence="1">Secreted</location>
    </subcellularLocation>
</comment>
<dbReference type="EMBL" id="UZAK01032805">
    <property type="protein sequence ID" value="VDP31404.1"/>
    <property type="molecule type" value="Genomic_DNA"/>
</dbReference>
<proteinExistence type="predicted"/>
<dbReference type="Proteomes" id="UP000279833">
    <property type="component" value="Unassembled WGS sequence"/>
</dbReference>
<dbReference type="AlphaFoldDB" id="A0A183K0Q2"/>
<feature type="transmembrane region" description="Helical" evidence="6">
    <location>
        <begin position="42"/>
        <end position="64"/>
    </location>
</feature>
<reference evidence="10" key="1">
    <citation type="submission" date="2016-06" db="UniProtKB">
        <authorList>
            <consortium name="WormBaseParasite"/>
        </authorList>
    </citation>
    <scope>IDENTIFICATION</scope>
</reference>
<feature type="domain" description="UPF0506" evidence="7">
    <location>
        <begin position="75"/>
        <end position="132"/>
    </location>
</feature>
<keyword evidence="4" id="KW-0960">Knottin</keyword>
<evidence type="ECO:0000259" key="7">
    <source>
        <dbReference type="Pfam" id="PF11703"/>
    </source>
</evidence>
<keyword evidence="2" id="KW-0964">Secreted</keyword>
<keyword evidence="6" id="KW-0812">Transmembrane</keyword>
<keyword evidence="6" id="KW-0472">Membrane</keyword>
<keyword evidence="6" id="KW-1133">Transmembrane helix</keyword>
<organism evidence="10">
    <name type="scientific">Schistosoma curassoni</name>
    <dbReference type="NCBI Taxonomy" id="6186"/>
    <lineage>
        <taxon>Eukaryota</taxon>
        <taxon>Metazoa</taxon>
        <taxon>Spiralia</taxon>
        <taxon>Lophotrochozoa</taxon>
        <taxon>Platyhelminthes</taxon>
        <taxon>Trematoda</taxon>
        <taxon>Digenea</taxon>
        <taxon>Strigeidida</taxon>
        <taxon>Schistosomatoidea</taxon>
        <taxon>Schistosomatidae</taxon>
        <taxon>Schistosoma</taxon>
    </lineage>
</organism>
<dbReference type="WBParaSite" id="SCUD_0000856301-mRNA-1">
    <property type="protein sequence ID" value="SCUD_0000856301-mRNA-1"/>
    <property type="gene ID" value="SCUD_0000856301"/>
</dbReference>
<evidence type="ECO:0000313" key="10">
    <source>
        <dbReference type="WBParaSite" id="SCUD_0000856301-mRNA-1"/>
    </source>
</evidence>
<evidence type="ECO:0000256" key="6">
    <source>
        <dbReference type="SAM" id="Phobius"/>
    </source>
</evidence>
<sequence length="136" mass="15616">MTDNGVAWRRLEINYEHRYQETRANSNKQLNDVQLNLVDSHYYTMAIIYKSFLLSLLILSLMIIQEITCFLGLKCAEKGEKCTKTLFKRCCENLVCQLQGPFNGICVDCLSLESACIADHECCSKRCYLFACKPPL</sequence>
<evidence type="ECO:0000256" key="1">
    <source>
        <dbReference type="ARBA" id="ARBA00004613"/>
    </source>
</evidence>
<dbReference type="Pfam" id="PF11703">
    <property type="entry name" value="UPF0506"/>
    <property type="match status" value="1"/>
</dbReference>
<evidence type="ECO:0000256" key="5">
    <source>
        <dbReference type="ARBA" id="ARBA00023157"/>
    </source>
</evidence>
<keyword evidence="5" id="KW-1015">Disulfide bond</keyword>
<evidence type="ECO:0000256" key="3">
    <source>
        <dbReference type="ARBA" id="ARBA00022729"/>
    </source>
</evidence>
<keyword evidence="3" id="KW-0732">Signal</keyword>
<protein>
    <submittedName>
        <fullName evidence="10">UPF0506 domain-containing protein</fullName>
    </submittedName>
</protein>